<feature type="transmembrane region" description="Helical" evidence="6">
    <location>
        <begin position="95"/>
        <end position="116"/>
    </location>
</feature>
<dbReference type="AlphaFoldDB" id="A0A8J8NP60"/>
<dbReference type="GO" id="GO:0005783">
    <property type="term" value="C:endoplasmic reticulum"/>
    <property type="evidence" value="ECO:0007669"/>
    <property type="project" value="TreeGrafter"/>
</dbReference>
<keyword evidence="3 6" id="KW-1133">Transmembrane helix</keyword>
<dbReference type="EMBL" id="RRYP01010518">
    <property type="protein sequence ID" value="TNV78329.1"/>
    <property type="molecule type" value="Genomic_DNA"/>
</dbReference>
<dbReference type="Proteomes" id="UP000785679">
    <property type="component" value="Unassembled WGS sequence"/>
</dbReference>
<evidence type="ECO:0000256" key="4">
    <source>
        <dbReference type="ARBA" id="ARBA00023136"/>
    </source>
</evidence>
<dbReference type="GO" id="GO:0050291">
    <property type="term" value="F:sphingosine N-acyltransferase activity"/>
    <property type="evidence" value="ECO:0007669"/>
    <property type="project" value="InterPro"/>
</dbReference>
<gene>
    <name evidence="8" type="ORF">FGO68_gene10748</name>
</gene>
<organism evidence="8 9">
    <name type="scientific">Halteria grandinella</name>
    <dbReference type="NCBI Taxonomy" id="5974"/>
    <lineage>
        <taxon>Eukaryota</taxon>
        <taxon>Sar</taxon>
        <taxon>Alveolata</taxon>
        <taxon>Ciliophora</taxon>
        <taxon>Intramacronucleata</taxon>
        <taxon>Spirotrichea</taxon>
        <taxon>Stichotrichia</taxon>
        <taxon>Sporadotrichida</taxon>
        <taxon>Halteriidae</taxon>
        <taxon>Halteria</taxon>
    </lineage>
</organism>
<evidence type="ECO:0000313" key="8">
    <source>
        <dbReference type="EMBL" id="TNV78329.1"/>
    </source>
</evidence>
<keyword evidence="9" id="KW-1185">Reference proteome</keyword>
<feature type="transmembrane region" description="Helical" evidence="6">
    <location>
        <begin position="219"/>
        <end position="242"/>
    </location>
</feature>
<protein>
    <recommendedName>
        <fullName evidence="7">TLC domain-containing protein</fullName>
    </recommendedName>
</protein>
<keyword evidence="2 5" id="KW-0812">Transmembrane</keyword>
<evidence type="ECO:0000256" key="3">
    <source>
        <dbReference type="ARBA" id="ARBA00022989"/>
    </source>
</evidence>
<feature type="domain" description="TLC" evidence="7">
    <location>
        <begin position="41"/>
        <end position="250"/>
    </location>
</feature>
<evidence type="ECO:0000313" key="9">
    <source>
        <dbReference type="Proteomes" id="UP000785679"/>
    </source>
</evidence>
<evidence type="ECO:0000256" key="6">
    <source>
        <dbReference type="SAM" id="Phobius"/>
    </source>
</evidence>
<dbReference type="GO" id="GO:0016020">
    <property type="term" value="C:membrane"/>
    <property type="evidence" value="ECO:0007669"/>
    <property type="project" value="UniProtKB-SubCell"/>
</dbReference>
<comment type="caution">
    <text evidence="8">The sequence shown here is derived from an EMBL/GenBank/DDBJ whole genome shotgun (WGS) entry which is preliminary data.</text>
</comment>
<dbReference type="OrthoDB" id="284421at2759"/>
<reference evidence="8" key="1">
    <citation type="submission" date="2019-06" db="EMBL/GenBank/DDBJ databases">
        <authorList>
            <person name="Zheng W."/>
        </authorList>
    </citation>
    <scope>NUCLEOTIDE SEQUENCE</scope>
    <source>
        <strain evidence="8">QDHG01</strain>
    </source>
</reference>
<accession>A0A8J8NP60</accession>
<feature type="transmembrane region" description="Helical" evidence="6">
    <location>
        <begin position="136"/>
        <end position="157"/>
    </location>
</feature>
<dbReference type="PANTHER" id="PTHR12560">
    <property type="entry name" value="LONGEVITY ASSURANCE FACTOR 1 LAG1"/>
    <property type="match status" value="1"/>
</dbReference>
<feature type="transmembrane region" description="Helical" evidence="6">
    <location>
        <begin position="47"/>
        <end position="64"/>
    </location>
</feature>
<feature type="transmembrane region" description="Helical" evidence="6">
    <location>
        <begin position="178"/>
        <end position="199"/>
    </location>
</feature>
<dbReference type="InterPro" id="IPR016439">
    <property type="entry name" value="Lag1/Lac1-like"/>
</dbReference>
<evidence type="ECO:0000256" key="5">
    <source>
        <dbReference type="PROSITE-ProRule" id="PRU00205"/>
    </source>
</evidence>
<evidence type="ECO:0000256" key="1">
    <source>
        <dbReference type="ARBA" id="ARBA00004141"/>
    </source>
</evidence>
<dbReference type="PROSITE" id="PS50922">
    <property type="entry name" value="TLC"/>
    <property type="match status" value="1"/>
</dbReference>
<dbReference type="GO" id="GO:0046513">
    <property type="term" value="P:ceramide biosynthetic process"/>
    <property type="evidence" value="ECO:0007669"/>
    <property type="project" value="InterPro"/>
</dbReference>
<comment type="subcellular location">
    <subcellularLocation>
        <location evidence="1">Membrane</location>
        <topology evidence="1">Multi-pass membrane protein</topology>
    </subcellularLocation>
</comment>
<dbReference type="InterPro" id="IPR006634">
    <property type="entry name" value="TLC-dom"/>
</dbReference>
<dbReference type="SMART" id="SM00724">
    <property type="entry name" value="TLC"/>
    <property type="match status" value="1"/>
</dbReference>
<dbReference type="PANTHER" id="PTHR12560:SF0">
    <property type="entry name" value="LD18904P"/>
    <property type="match status" value="1"/>
</dbReference>
<sequence>MFISAGISFGIKKLYHAVLFPIYLRICREQTDLEIRRVRSAKGVRNFFKVTFYLYSSIFGYLMLRDSYVLPPSLGGTGAFGEYMRNYPYWEHPPYYTAFYMSCMGFFFFELVWHVACEDWNKGDFLEMLLHHFVTIYLMLFSFLGNLFIGAPVLLIHNSSDICISLCRAINETKYNKIGGHIFIVGVAIWVYMRCWVFPQLVYTVIFQMDYQGLVPQSLIRLFGILLCCLQMLHIYWTLLMFKIIFSIVFKGHVDDLVNKNKLSSDGGEAKKEVKKE</sequence>
<evidence type="ECO:0000256" key="2">
    <source>
        <dbReference type="ARBA" id="ARBA00022692"/>
    </source>
</evidence>
<proteinExistence type="predicted"/>
<dbReference type="PIRSF" id="PIRSF005225">
    <property type="entry name" value="LAG1_LAC1"/>
    <property type="match status" value="1"/>
</dbReference>
<dbReference type="Pfam" id="PF03798">
    <property type="entry name" value="TRAM_LAG1_CLN8"/>
    <property type="match status" value="1"/>
</dbReference>
<keyword evidence="4 5" id="KW-0472">Membrane</keyword>
<name>A0A8J8NP60_HALGN</name>
<evidence type="ECO:0000259" key="7">
    <source>
        <dbReference type="PROSITE" id="PS50922"/>
    </source>
</evidence>